<dbReference type="CDD" id="cd12797">
    <property type="entry name" value="M23_peptidase"/>
    <property type="match status" value="1"/>
</dbReference>
<dbReference type="InterPro" id="IPR050570">
    <property type="entry name" value="Cell_wall_metabolism_enzyme"/>
</dbReference>
<dbReference type="Proteomes" id="UP000187074">
    <property type="component" value="Unassembled WGS sequence"/>
</dbReference>
<dbReference type="SUPFAM" id="SSF51261">
    <property type="entry name" value="Duplicated hybrid motif"/>
    <property type="match status" value="1"/>
</dbReference>
<dbReference type="AlphaFoldDB" id="A0A1R1AZT4"/>
<keyword evidence="2" id="KW-0472">Membrane</keyword>
<keyword evidence="2" id="KW-0812">Transmembrane</keyword>
<feature type="compositionally biased region" description="Polar residues" evidence="1">
    <location>
        <begin position="16"/>
        <end position="25"/>
    </location>
</feature>
<accession>A0A1R1AZT4</accession>
<dbReference type="PANTHER" id="PTHR21666">
    <property type="entry name" value="PEPTIDASE-RELATED"/>
    <property type="match status" value="1"/>
</dbReference>
<dbReference type="RefSeq" id="WP_076323987.1">
    <property type="nucleotide sequence ID" value="NZ_JBCNGN010000034.1"/>
</dbReference>
<dbReference type="EMBL" id="MRTF01000006">
    <property type="protein sequence ID" value="OME91596.1"/>
    <property type="molecule type" value="Genomic_DNA"/>
</dbReference>
<dbReference type="STRING" id="1401.BK123_19300"/>
<feature type="transmembrane region" description="Helical" evidence="2">
    <location>
        <begin position="37"/>
        <end position="57"/>
    </location>
</feature>
<evidence type="ECO:0000313" key="5">
    <source>
        <dbReference type="Proteomes" id="UP000187074"/>
    </source>
</evidence>
<keyword evidence="2" id="KW-1133">Transmembrane helix</keyword>
<dbReference type="Pfam" id="PF01551">
    <property type="entry name" value="Peptidase_M23"/>
    <property type="match status" value="1"/>
</dbReference>
<comment type="caution">
    <text evidence="4">The sequence shown here is derived from an EMBL/GenBank/DDBJ whole genome shotgun (WGS) entry which is preliminary data.</text>
</comment>
<evidence type="ECO:0000256" key="2">
    <source>
        <dbReference type="SAM" id="Phobius"/>
    </source>
</evidence>
<name>A0A1R1AZT4_PAELA</name>
<dbReference type="Gene3D" id="2.70.70.10">
    <property type="entry name" value="Glucose Permease (Domain IIA)"/>
    <property type="match status" value="1"/>
</dbReference>
<dbReference type="InterPro" id="IPR016047">
    <property type="entry name" value="M23ase_b-sheet_dom"/>
</dbReference>
<evidence type="ECO:0000259" key="3">
    <source>
        <dbReference type="Pfam" id="PF01551"/>
    </source>
</evidence>
<reference evidence="4 5" key="1">
    <citation type="submission" date="2016-11" db="EMBL/GenBank/DDBJ databases">
        <title>Paenibacillus species isolates.</title>
        <authorList>
            <person name="Beno S.M."/>
        </authorList>
    </citation>
    <scope>NUCLEOTIDE SEQUENCE [LARGE SCALE GENOMIC DNA]</scope>
    <source>
        <strain evidence="4 5">FSL F4-0100</strain>
    </source>
</reference>
<feature type="region of interest" description="Disordered" evidence="1">
    <location>
        <begin position="1"/>
        <end position="25"/>
    </location>
</feature>
<protein>
    <recommendedName>
        <fullName evidence="3">M23ase beta-sheet core domain-containing protein</fullName>
    </recommendedName>
</protein>
<feature type="domain" description="M23ase beta-sheet core" evidence="3">
    <location>
        <begin position="143"/>
        <end position="239"/>
    </location>
</feature>
<sequence length="246" mass="26570">MNEQNKNSKPHEETPKTVQGDSAVPSSSWKKALSKRWVFPAAYLAAAAIILTLVWVYQDASQKTLKPQGEETSVSGSVQGSEKPAATEGNDGEAVEVTANAQSMIWPVADDVAVSIVKPYFDETNPETHQEAMVQYNDTFTPNLGIDLAAADDTMFEVRAALTGKVTRVENHPVNGNVVEITSGDTKTVYQSLNEVKVKEGAEVKQGDSIATAGRSELEKDLGNHVHFEVYEGGKLVNPVSVLPQK</sequence>
<dbReference type="InterPro" id="IPR011055">
    <property type="entry name" value="Dup_hybrid_motif"/>
</dbReference>
<dbReference type="PANTHER" id="PTHR21666:SF291">
    <property type="entry name" value="STAGE II SPORULATION PROTEIN Q"/>
    <property type="match status" value="1"/>
</dbReference>
<evidence type="ECO:0000313" key="4">
    <source>
        <dbReference type="EMBL" id="OME91596.1"/>
    </source>
</evidence>
<feature type="compositionally biased region" description="Polar residues" evidence="1">
    <location>
        <begin position="65"/>
        <end position="80"/>
    </location>
</feature>
<organism evidence="4 5">
    <name type="scientific">Paenibacillus lautus</name>
    <name type="common">Bacillus lautus</name>
    <dbReference type="NCBI Taxonomy" id="1401"/>
    <lineage>
        <taxon>Bacteria</taxon>
        <taxon>Bacillati</taxon>
        <taxon>Bacillota</taxon>
        <taxon>Bacilli</taxon>
        <taxon>Bacillales</taxon>
        <taxon>Paenibacillaceae</taxon>
        <taxon>Paenibacillus</taxon>
    </lineage>
</organism>
<gene>
    <name evidence="4" type="ORF">BK123_19300</name>
</gene>
<dbReference type="GO" id="GO:0004222">
    <property type="term" value="F:metalloendopeptidase activity"/>
    <property type="evidence" value="ECO:0007669"/>
    <property type="project" value="TreeGrafter"/>
</dbReference>
<proteinExistence type="predicted"/>
<feature type="region of interest" description="Disordered" evidence="1">
    <location>
        <begin position="65"/>
        <end position="92"/>
    </location>
</feature>
<evidence type="ECO:0000256" key="1">
    <source>
        <dbReference type="SAM" id="MobiDB-lite"/>
    </source>
</evidence>
<dbReference type="OrthoDB" id="2050153at2"/>